<gene>
    <name evidence="1" type="ordered locus">KPK_1763</name>
</gene>
<dbReference type="EMBL" id="CP000964">
    <property type="protein sequence ID" value="ACI07529.1"/>
    <property type="molecule type" value="Genomic_DNA"/>
</dbReference>
<dbReference type="BioCyc" id="KPNE507522:GI0B-1759-MONOMER"/>
<dbReference type="AlphaFoldDB" id="B5XPL7"/>
<proteinExistence type="predicted"/>
<name>B5XPL7_KLEV3</name>
<accession>B5XPL7</accession>
<evidence type="ECO:0000313" key="2">
    <source>
        <dbReference type="Proteomes" id="UP000001734"/>
    </source>
</evidence>
<organism evidence="1 2">
    <name type="scientific">Klebsiella variicola (strain 342)</name>
    <name type="common">Klebsiella pneumoniae</name>
    <dbReference type="NCBI Taxonomy" id="507522"/>
    <lineage>
        <taxon>Bacteria</taxon>
        <taxon>Pseudomonadati</taxon>
        <taxon>Pseudomonadota</taxon>
        <taxon>Gammaproteobacteria</taxon>
        <taxon>Enterobacterales</taxon>
        <taxon>Enterobacteriaceae</taxon>
        <taxon>Klebsiella/Raoultella group</taxon>
        <taxon>Klebsiella</taxon>
        <taxon>Klebsiella pneumoniae complex</taxon>
    </lineage>
</organism>
<dbReference type="Proteomes" id="UP000001734">
    <property type="component" value="Chromosome"/>
</dbReference>
<dbReference type="KEGG" id="kpe:KPK_1763"/>
<dbReference type="HOGENOM" id="CLU_1223399_0_0_6"/>
<evidence type="ECO:0000313" key="1">
    <source>
        <dbReference type="EMBL" id="ACI07529.1"/>
    </source>
</evidence>
<reference evidence="1 2" key="1">
    <citation type="journal article" date="2008" name="PLoS Genet.">
        <title>Complete genome sequence of the N2-fixing broad host range endophyte Klebsiella pneumoniae 342 and virulence predictions verified in mice.</title>
        <authorList>
            <person name="Fouts D.E."/>
            <person name="Tyler H.L."/>
            <person name="DeBoy R.T."/>
            <person name="Daugherty S."/>
            <person name="Ren Q."/>
            <person name="Badger J.H."/>
            <person name="Durkin A.S."/>
            <person name="Huot H."/>
            <person name="Shrivastava S."/>
            <person name="Kothari S."/>
            <person name="Dodson R.J."/>
            <person name="Mohamoud Y."/>
            <person name="Khouri H."/>
            <person name="Roesch L.F."/>
            <person name="Krogfelt K.A."/>
            <person name="Struve C."/>
            <person name="Triplett E.W."/>
            <person name="Methe B.A."/>
        </authorList>
    </citation>
    <scope>NUCLEOTIDE SEQUENCE [LARGE SCALE GENOMIC DNA]</scope>
    <source>
        <strain evidence="1 2">342</strain>
    </source>
</reference>
<protein>
    <recommendedName>
        <fullName evidence="3">GIY-YIG nuclease family protein</fullName>
    </recommendedName>
</protein>
<sequence length="226" mass="26378">MFNPLKGWLDRRQPIPERFYTPGHIDVPTPDWSCWISIEECEPLHLVMSMQWLSLKDARANTQSYLDSASELIRGLEGGWLDRWEQEEILTELGEAPLPSLPIYLISCGDGDDEELVYVGKTKNTSRFNGGHSAALKLHAPEYQSKSKHIYRCTAWFYIDNEYISLDWIQPEQVALDILDSIESQLIYWLQPPLNTHKKKRNLARWEFYIHMQNLICGGFMNDKFI</sequence>
<evidence type="ECO:0008006" key="3">
    <source>
        <dbReference type="Google" id="ProtNLM"/>
    </source>
</evidence>